<dbReference type="InterPro" id="IPR010662">
    <property type="entry name" value="RBBP9/YdeN"/>
</dbReference>
<sequence>MATTLLVPGLDGGGEGHWLSWFEATIPDTRRMAPPDCKNLDLSEWSALVRWHLQRSEDPVWIVAHGFGCLAAVRAAVDCADRVEGALLVAPFDPDNMRLAWMLPEEPLGFPAAIVASTNDPHMRLSKAAFWAGYWSCEFVNAGRAGGIDPAAGFGPWPDGRAIFHELQRSPAAIVRQLAGREAPHLSRAI</sequence>
<dbReference type="Pfam" id="PF06821">
    <property type="entry name" value="Ser_hydrolase"/>
    <property type="match status" value="1"/>
</dbReference>
<reference evidence="1 2" key="1">
    <citation type="submission" date="2019-11" db="EMBL/GenBank/DDBJ databases">
        <title>Identification of a novel strain.</title>
        <authorList>
            <person name="Xu Q."/>
            <person name="Wang G."/>
        </authorList>
    </citation>
    <scope>NUCLEOTIDE SEQUENCE [LARGE SCALE GENOMIC DNA]</scope>
    <source>
        <strain evidence="2">xq</strain>
    </source>
</reference>
<name>A0A6I3KGT4_9HYPH</name>
<evidence type="ECO:0000313" key="1">
    <source>
        <dbReference type="EMBL" id="MTD93210.1"/>
    </source>
</evidence>
<keyword evidence="1" id="KW-0378">Hydrolase</keyword>
<organism evidence="1 2">
    <name type="scientific">Hyphomicrobium album</name>
    <dbReference type="NCBI Taxonomy" id="2665159"/>
    <lineage>
        <taxon>Bacteria</taxon>
        <taxon>Pseudomonadati</taxon>
        <taxon>Pseudomonadota</taxon>
        <taxon>Alphaproteobacteria</taxon>
        <taxon>Hyphomicrobiales</taxon>
        <taxon>Hyphomicrobiaceae</taxon>
        <taxon>Hyphomicrobium</taxon>
    </lineage>
</organism>
<dbReference type="SUPFAM" id="SSF53474">
    <property type="entry name" value="alpha/beta-Hydrolases"/>
    <property type="match status" value="1"/>
</dbReference>
<comment type="caution">
    <text evidence="1">The sequence shown here is derived from an EMBL/GenBank/DDBJ whole genome shotgun (WGS) entry which is preliminary data.</text>
</comment>
<dbReference type="InterPro" id="IPR029058">
    <property type="entry name" value="AB_hydrolase_fold"/>
</dbReference>
<protein>
    <submittedName>
        <fullName evidence="1">Alpha/beta hydrolase</fullName>
    </submittedName>
</protein>
<accession>A0A6I3KGT4</accession>
<evidence type="ECO:0000313" key="2">
    <source>
        <dbReference type="Proteomes" id="UP000440694"/>
    </source>
</evidence>
<proteinExistence type="predicted"/>
<dbReference type="GO" id="GO:0016787">
    <property type="term" value="F:hydrolase activity"/>
    <property type="evidence" value="ECO:0007669"/>
    <property type="project" value="UniProtKB-KW"/>
</dbReference>
<keyword evidence="2" id="KW-1185">Reference proteome</keyword>
<dbReference type="RefSeq" id="WP_154737769.1">
    <property type="nucleotide sequence ID" value="NZ_WMBQ01000001.1"/>
</dbReference>
<dbReference type="EMBL" id="WMBQ01000001">
    <property type="protein sequence ID" value="MTD93210.1"/>
    <property type="molecule type" value="Genomic_DNA"/>
</dbReference>
<dbReference type="Gene3D" id="3.40.50.1820">
    <property type="entry name" value="alpha/beta hydrolase"/>
    <property type="match status" value="1"/>
</dbReference>
<gene>
    <name evidence="1" type="ORF">GIW81_02545</name>
</gene>
<dbReference type="Proteomes" id="UP000440694">
    <property type="component" value="Unassembled WGS sequence"/>
</dbReference>
<dbReference type="AlphaFoldDB" id="A0A6I3KGT4"/>